<dbReference type="AlphaFoldDB" id="A0ABD4AEG9"/>
<dbReference type="GO" id="GO:0008977">
    <property type="term" value="F:prephenate dehydrogenase (NAD+) activity"/>
    <property type="evidence" value="ECO:0007669"/>
    <property type="project" value="UniProtKB-ARBA"/>
</dbReference>
<protein>
    <submittedName>
        <fullName evidence="5">Prephenate dehydrogenase</fullName>
    </submittedName>
</protein>
<keyword evidence="2" id="KW-0560">Oxidoreductase</keyword>
<dbReference type="InterPro" id="IPR036291">
    <property type="entry name" value="NAD(P)-bd_dom_sf"/>
</dbReference>
<dbReference type="Proteomes" id="UP000033652">
    <property type="component" value="Unassembled WGS sequence"/>
</dbReference>
<evidence type="ECO:0000256" key="2">
    <source>
        <dbReference type="ARBA" id="ARBA00023002"/>
    </source>
</evidence>
<dbReference type="EMBL" id="JXBX01000009">
    <property type="protein sequence ID" value="KJY53149.1"/>
    <property type="molecule type" value="Genomic_DNA"/>
</dbReference>
<evidence type="ECO:0000313" key="5">
    <source>
        <dbReference type="EMBL" id="KJY53149.1"/>
    </source>
</evidence>
<evidence type="ECO:0000256" key="1">
    <source>
        <dbReference type="ARBA" id="ARBA00007964"/>
    </source>
</evidence>
<proteinExistence type="inferred from homology"/>
<dbReference type="Gene3D" id="3.40.50.720">
    <property type="entry name" value="NAD(P)-binding Rossmann-like Domain"/>
    <property type="match status" value="1"/>
</dbReference>
<organism evidence="5 6">
    <name type="scientific">Bifidobacterium coryneforme</name>
    <dbReference type="NCBI Taxonomy" id="1687"/>
    <lineage>
        <taxon>Bacteria</taxon>
        <taxon>Bacillati</taxon>
        <taxon>Actinomycetota</taxon>
        <taxon>Actinomycetes</taxon>
        <taxon>Bifidobacteriales</taxon>
        <taxon>Bifidobacteriaceae</taxon>
        <taxon>Bifidobacterium</taxon>
    </lineage>
</organism>
<dbReference type="Pfam" id="PF20463">
    <property type="entry name" value="PDH_C"/>
    <property type="match status" value="1"/>
</dbReference>
<evidence type="ECO:0000256" key="3">
    <source>
        <dbReference type="SAM" id="MobiDB-lite"/>
    </source>
</evidence>
<dbReference type="InterPro" id="IPR008927">
    <property type="entry name" value="6-PGluconate_DH-like_C_sf"/>
</dbReference>
<accession>A0ABD4AEG9</accession>
<dbReference type="Gene3D" id="1.10.3660.10">
    <property type="entry name" value="6-phosphogluconate dehydrogenase C-terminal like domain"/>
    <property type="match status" value="1"/>
</dbReference>
<dbReference type="SUPFAM" id="SSF51735">
    <property type="entry name" value="NAD(P)-binding Rossmann-fold domains"/>
    <property type="match status" value="1"/>
</dbReference>
<reference evidence="5 6" key="1">
    <citation type="submission" date="2014-12" db="EMBL/GenBank/DDBJ databases">
        <title>Comparative genomics of the lactic acid bacteria isolated from the honey bee gut.</title>
        <authorList>
            <person name="Ellegaard K.M."/>
            <person name="Tamarit D."/>
            <person name="Javelind E."/>
            <person name="Olofsson T."/>
            <person name="Andersson S.G."/>
            <person name="Vasquez A."/>
        </authorList>
    </citation>
    <scope>NUCLEOTIDE SEQUENCE [LARGE SCALE GENOMIC DNA]</scope>
    <source>
        <strain evidence="5 6">Bma6</strain>
    </source>
</reference>
<dbReference type="SUPFAM" id="SSF48179">
    <property type="entry name" value="6-phosphogluconate dehydrogenase C-terminal domain-like"/>
    <property type="match status" value="1"/>
</dbReference>
<dbReference type="PANTHER" id="PTHR21363">
    <property type="entry name" value="PREPHENATE DEHYDROGENASE"/>
    <property type="match status" value="1"/>
</dbReference>
<evidence type="ECO:0000313" key="6">
    <source>
        <dbReference type="Proteomes" id="UP000033652"/>
    </source>
</evidence>
<dbReference type="InterPro" id="IPR003099">
    <property type="entry name" value="Prephen_DH"/>
</dbReference>
<dbReference type="PANTHER" id="PTHR21363:SF0">
    <property type="entry name" value="PREPHENATE DEHYDROGENASE [NADP(+)]"/>
    <property type="match status" value="1"/>
</dbReference>
<dbReference type="InterPro" id="IPR046825">
    <property type="entry name" value="PDH_C"/>
</dbReference>
<feature type="domain" description="Prephenate/arogenate dehydrogenase" evidence="4">
    <location>
        <begin position="42"/>
        <end position="329"/>
    </location>
</feature>
<gene>
    <name evidence="5" type="ORF">JF68_04870</name>
</gene>
<name>A0ABD4AEG9_9BIFI</name>
<evidence type="ECO:0000259" key="4">
    <source>
        <dbReference type="PROSITE" id="PS51176"/>
    </source>
</evidence>
<dbReference type="InterPro" id="IPR050812">
    <property type="entry name" value="Preph/Arog_dehydrog"/>
</dbReference>
<sequence length="376" mass="40457">MVEDQQLQAGSVHAHGDGLATGPDAMHPMAGMTASPILTSAHKIAIAGLGLIGGSLARRLARQGRFVVAWNHTDRPYDAARSEGIHCVETLEELAQGKPDVLVLATPLKAMPEMLGRLAPVLTRGTTLTDVGSVKGLVRQQVREAGLSDRYVGGHPMAGSEFSGYEASDPGLLEGALWALTIDENTDYGRFLTVADMVTQGLGNRLIALDDQTHDRAAALISHMPHVVATALANLLVDSDDRNIAAALAAGSWRDMTRVALTDPDRTEAMVDEDADQVAGLLDDMAIRLSAVAKNLRGSEGWNRSGIHDFFTQARPFRDYKAELAGADQEDNRFELALSDEGWRSELLESARRGQEVEVFLTTHQARVVQLPTIGD</sequence>
<dbReference type="PROSITE" id="PS51176">
    <property type="entry name" value="PDH_ADH"/>
    <property type="match status" value="1"/>
</dbReference>
<feature type="region of interest" description="Disordered" evidence="3">
    <location>
        <begin position="1"/>
        <end position="23"/>
    </location>
</feature>
<comment type="caution">
    <text evidence="5">The sequence shown here is derived from an EMBL/GenBank/DDBJ whole genome shotgun (WGS) entry which is preliminary data.</text>
</comment>
<dbReference type="InterPro" id="IPR046826">
    <property type="entry name" value="PDH_N"/>
</dbReference>
<comment type="similarity">
    <text evidence="1">Belongs to the prephenate/arogenate dehydrogenase family.</text>
</comment>
<dbReference type="Pfam" id="PF02153">
    <property type="entry name" value="PDH_N"/>
    <property type="match status" value="1"/>
</dbReference>